<evidence type="ECO:0000313" key="2">
    <source>
        <dbReference type="Proteomes" id="UP000318447"/>
    </source>
</evidence>
<dbReference type="AlphaFoldDB" id="A0A504XZ61"/>
<dbReference type="VEuPathDB" id="TriTrypDB:LdCL_280037500"/>
<accession>A0A504XZ61</accession>
<comment type="caution">
    <text evidence="1">The sequence shown here is derived from an EMBL/GenBank/DDBJ whole genome shotgun (WGS) entry which is preliminary data.</text>
</comment>
<organism evidence="1 2">
    <name type="scientific">Leishmania donovani</name>
    <dbReference type="NCBI Taxonomy" id="5661"/>
    <lineage>
        <taxon>Eukaryota</taxon>
        <taxon>Discoba</taxon>
        <taxon>Euglenozoa</taxon>
        <taxon>Kinetoplastea</taxon>
        <taxon>Metakinetoplastina</taxon>
        <taxon>Trypanosomatida</taxon>
        <taxon>Trypanosomatidae</taxon>
        <taxon>Leishmaniinae</taxon>
        <taxon>Leishmania</taxon>
    </lineage>
</organism>
<sequence>MSQMDVFVAVLGDDERRLIKDVISESAESILLLVCVGDGGVRKTLRKAMLYFSAQSIDPNRDVCKAFHTASTLSSRLRTPLTAASPYAQRALYHTSLLLFAFQEQSFTVVVCRTVEYTTETFLRLTDGAAAVLGCHIPSVRLYIEETTCNSIDLGLLAAEARASKENLSCCCVDHKEHVSCGARFQDKLAYDIHGNCTSIMGEAANALLLGFRVMPPLADGDALYRSVYPSPRTVGYADLGLRFAEGGTELPRASGSRILDWDLCYKELQQENARAVGRGTLAALERDNSDLCLRCDYLEARLQHTCGDFATAKLP</sequence>
<gene>
    <name evidence="1" type="ORF">CGC21_23005</name>
</gene>
<dbReference type="EMBL" id="RHLC01000012">
    <property type="protein sequence ID" value="TPP54442.1"/>
    <property type="molecule type" value="Genomic_DNA"/>
</dbReference>
<proteinExistence type="predicted"/>
<dbReference type="Proteomes" id="UP000318447">
    <property type="component" value="Unassembled WGS sequence"/>
</dbReference>
<protein>
    <submittedName>
        <fullName evidence="1">Uncharacterized protein</fullName>
    </submittedName>
</protein>
<dbReference type="VEuPathDB" id="TriTrypDB:LdCL_280037400"/>
<name>A0A504XZ61_LEIDO</name>
<reference evidence="2" key="1">
    <citation type="submission" date="2019-02" db="EMBL/GenBank/DDBJ databases">
        <title>FDA dAtabase for Regulatory Grade micrObial Sequences (FDA-ARGOS): Supporting development and validation of Infectious Disease Dx tests.</title>
        <authorList>
            <person name="Duncan R."/>
            <person name="Fisher C."/>
            <person name="Tallon L."/>
            <person name="Sadzewicz L."/>
            <person name="Sengamalay N."/>
            <person name="Ott S."/>
            <person name="Godinez A."/>
            <person name="Nagaraj S."/>
            <person name="Vavikolanu K."/>
            <person name="Nadendla S."/>
            <person name="Aluvathingal J."/>
            <person name="Sichtig H."/>
        </authorList>
    </citation>
    <scope>NUCLEOTIDE SEQUENCE [LARGE SCALE GENOMIC DNA]</scope>
    <source>
        <strain evidence="2">FDAARGOS_361</strain>
    </source>
</reference>
<dbReference type="VEuPathDB" id="TriTrypDB:LDHU3_28.4270"/>
<evidence type="ECO:0000313" key="1">
    <source>
        <dbReference type="EMBL" id="TPP54442.1"/>
    </source>
</evidence>